<dbReference type="AlphaFoldDB" id="A0A8J2PFA5"/>
<comment type="caution">
    <text evidence="1">The sequence shown here is derived from an EMBL/GenBank/DDBJ whole genome shotgun (WGS) entry which is preliminary data.</text>
</comment>
<name>A0A8J2PFA5_9HEXA</name>
<dbReference type="EMBL" id="CAJVCH010279736">
    <property type="protein sequence ID" value="CAG7734972.1"/>
    <property type="molecule type" value="Genomic_DNA"/>
</dbReference>
<dbReference type="Proteomes" id="UP000708208">
    <property type="component" value="Unassembled WGS sequence"/>
</dbReference>
<evidence type="ECO:0000313" key="1">
    <source>
        <dbReference type="EMBL" id="CAG7734972.1"/>
    </source>
</evidence>
<reference evidence="1" key="1">
    <citation type="submission" date="2021-06" db="EMBL/GenBank/DDBJ databases">
        <authorList>
            <person name="Hodson N. C."/>
            <person name="Mongue J. A."/>
            <person name="Jaron S. K."/>
        </authorList>
    </citation>
    <scope>NUCLEOTIDE SEQUENCE</scope>
</reference>
<gene>
    <name evidence="1" type="ORF">AFUS01_LOCUS23329</name>
</gene>
<feature type="non-terminal residue" evidence="1">
    <location>
        <position position="1"/>
    </location>
</feature>
<dbReference type="OrthoDB" id="6020705at2759"/>
<keyword evidence="2" id="KW-1185">Reference proteome</keyword>
<accession>A0A8J2PFA5</accession>
<proteinExistence type="predicted"/>
<sequence length="71" mass="8267">TKNTELEEKLRSLSLFNSSTDDAIRIERIKSRSPIDPRMGTMGAKTCETLREIERNREFLLNEQGQHLQFS</sequence>
<protein>
    <submittedName>
        <fullName evidence="1">Uncharacterized protein</fullName>
    </submittedName>
</protein>
<organism evidence="1 2">
    <name type="scientific">Allacma fusca</name>
    <dbReference type="NCBI Taxonomy" id="39272"/>
    <lineage>
        <taxon>Eukaryota</taxon>
        <taxon>Metazoa</taxon>
        <taxon>Ecdysozoa</taxon>
        <taxon>Arthropoda</taxon>
        <taxon>Hexapoda</taxon>
        <taxon>Collembola</taxon>
        <taxon>Symphypleona</taxon>
        <taxon>Sminthuridae</taxon>
        <taxon>Allacma</taxon>
    </lineage>
</organism>
<evidence type="ECO:0000313" key="2">
    <source>
        <dbReference type="Proteomes" id="UP000708208"/>
    </source>
</evidence>